<dbReference type="Proteomes" id="UP000284767">
    <property type="component" value="Unassembled WGS sequence"/>
</dbReference>
<dbReference type="Proteomes" id="UP000194857">
    <property type="component" value="Unassembled WGS sequence"/>
</dbReference>
<reference evidence="4" key="1">
    <citation type="submission" date="2017-05" db="EMBL/GenBank/DDBJ databases">
        <authorList>
            <person name="Giani T."/>
            <person name="Arena F."/>
            <person name="Pollini S."/>
            <person name="Di Pilato V."/>
            <person name="D'Andrea M.M."/>
            <person name="Henrici De Angelis L."/>
            <person name="Bassetti M."/>
            <person name="Rossolini G.M."/>
        </authorList>
    </citation>
    <scope>NUCLEOTIDE SEQUENCE [LARGE SCALE GENOMIC DNA]</scope>
    <source>
        <strain evidence="4">S567_C10_BS</strain>
    </source>
</reference>
<name>A0A241XKG2_PSEAI</name>
<reference evidence="1" key="2">
    <citation type="submission" date="2017-05" db="EMBL/GenBank/DDBJ databases">
        <authorList>
            <person name="Song R."/>
            <person name="Chenine A.L."/>
            <person name="Ruprecht R.M."/>
        </authorList>
    </citation>
    <scope>NUCLEOTIDE SEQUENCE [LARGE SCALE GENOMIC DNA]</scope>
    <source>
        <strain evidence="1">S567_C10_BS</strain>
    </source>
</reference>
<reference evidence="3 6" key="5">
    <citation type="submission" date="2019-01" db="EMBL/GenBank/DDBJ databases">
        <title>The Pseudomonas aeruginosa pan-genome provides new insights on its population structure, horizontal gene transfer and pathogenicity.</title>
        <authorList>
            <person name="Freschi L."/>
            <person name="Vincent A.T."/>
            <person name="Jeukens J."/>
            <person name="Emond-Rheault J.-G."/>
            <person name="Kukavica-Ibrulj I."/>
            <person name="Dupont M.-J."/>
            <person name="Charette S.J."/>
            <person name="Boyle B."/>
            <person name="Levesque R.C."/>
        </authorList>
    </citation>
    <scope>NUCLEOTIDE SEQUENCE [LARGE SCALE GENOMIC DNA]</scope>
    <source>
        <strain evidence="3 6">PA-W36</strain>
    </source>
</reference>
<dbReference type="Proteomes" id="UP000253594">
    <property type="component" value="Unassembled WGS sequence"/>
</dbReference>
<accession>A0A241XKG2</accession>
<reference evidence="3 6" key="3">
    <citation type="submission" date="2017-08" db="EMBL/GenBank/DDBJ databases">
        <authorList>
            <person name="Feschi L."/>
            <person name="Jeukens J."/>
            <person name="Emond-Rheault J.-G."/>
            <person name="Kukavica-Ibrulj I."/>
            <person name="Boyle B."/>
            <person name="Levesque R.C."/>
        </authorList>
    </citation>
    <scope>NUCLEOTIDE SEQUENCE [LARGE SCALE GENOMIC DNA]</scope>
    <source>
        <strain evidence="3 6">PA-W36</strain>
    </source>
</reference>
<protein>
    <submittedName>
        <fullName evidence="1">Uncharacterized protein</fullName>
    </submittedName>
</protein>
<dbReference type="EMBL" id="NSNE01000002">
    <property type="protein sequence ID" value="RPM21813.1"/>
    <property type="molecule type" value="Genomic_DNA"/>
</dbReference>
<evidence type="ECO:0000313" key="4">
    <source>
        <dbReference type="Proteomes" id="UP000194857"/>
    </source>
</evidence>
<evidence type="ECO:0000313" key="5">
    <source>
        <dbReference type="Proteomes" id="UP000253594"/>
    </source>
</evidence>
<proteinExistence type="predicted"/>
<evidence type="ECO:0000313" key="6">
    <source>
        <dbReference type="Proteomes" id="UP000284767"/>
    </source>
</evidence>
<sequence>MRLTALTSAHGYALHAEWAHDTSSYLCVKVMFEYMVRTKKTKSPGKHNRFATAPFLSDGRRWS</sequence>
<evidence type="ECO:0000313" key="3">
    <source>
        <dbReference type="EMBL" id="RPM21813.1"/>
    </source>
</evidence>
<comment type="caution">
    <text evidence="1">The sequence shown here is derived from an EMBL/GenBank/DDBJ whole genome shotgun (WGS) entry which is preliminary data.</text>
</comment>
<organism evidence="1 4">
    <name type="scientific">Pseudomonas aeruginosa</name>
    <dbReference type="NCBI Taxonomy" id="287"/>
    <lineage>
        <taxon>Bacteria</taxon>
        <taxon>Pseudomonadati</taxon>
        <taxon>Pseudomonadota</taxon>
        <taxon>Gammaproteobacteria</taxon>
        <taxon>Pseudomonadales</taxon>
        <taxon>Pseudomonadaceae</taxon>
        <taxon>Pseudomonas</taxon>
    </lineage>
</organism>
<dbReference type="KEGG" id="paeb:NCGM1900_4659"/>
<gene>
    <name evidence="1" type="ORF">CAZ10_25900</name>
    <name evidence="2" type="ORF">DT376_27655</name>
    <name evidence="3" type="ORF">IPC1295_06005</name>
</gene>
<evidence type="ECO:0000313" key="1">
    <source>
        <dbReference type="EMBL" id="OTI57661.1"/>
    </source>
</evidence>
<evidence type="ECO:0000313" key="2">
    <source>
        <dbReference type="EMBL" id="RCI71707.1"/>
    </source>
</evidence>
<dbReference type="EMBL" id="QORE01001270">
    <property type="protein sequence ID" value="RCI71707.1"/>
    <property type="molecule type" value="Genomic_DNA"/>
</dbReference>
<dbReference type="EMBL" id="NFFZ01000016">
    <property type="protein sequence ID" value="OTI57661.1"/>
    <property type="molecule type" value="Genomic_DNA"/>
</dbReference>
<reference evidence="2 5" key="4">
    <citation type="submission" date="2018-07" db="EMBL/GenBank/DDBJ databases">
        <title>Mechanisms of high-level aminoglycoside resistance among Gram-negative pathogens in Brazil.</title>
        <authorList>
            <person name="Ballaben A.S."/>
            <person name="Darini A.L.C."/>
            <person name="Doi Y."/>
        </authorList>
    </citation>
    <scope>NUCLEOTIDE SEQUENCE [LARGE SCALE GENOMIC DNA]</scope>
    <source>
        <strain evidence="2 5">B2-305</strain>
    </source>
</reference>
<dbReference type="AlphaFoldDB" id="A0A241XKG2"/>